<dbReference type="PROSITE" id="PS00573">
    <property type="entry name" value="PYRIDINE_REDOX_2"/>
    <property type="match status" value="1"/>
</dbReference>
<name>A0A9Y1BMM8_9ARCH</name>
<gene>
    <name evidence="7" type="ORF">K9W45_05185</name>
</gene>
<dbReference type="GO" id="GO:0016668">
    <property type="term" value="F:oxidoreductase activity, acting on a sulfur group of donors, NAD(P) as acceptor"/>
    <property type="evidence" value="ECO:0007669"/>
    <property type="project" value="UniProtKB-ARBA"/>
</dbReference>
<dbReference type="PRINTS" id="PR00368">
    <property type="entry name" value="FADPNR"/>
</dbReference>
<evidence type="ECO:0000256" key="3">
    <source>
        <dbReference type="ARBA" id="ARBA00023002"/>
    </source>
</evidence>
<evidence type="ECO:0000256" key="2">
    <source>
        <dbReference type="ARBA" id="ARBA00022827"/>
    </source>
</evidence>
<accession>A0A9Y1BMM8</accession>
<proteinExistence type="predicted"/>
<keyword evidence="1" id="KW-0285">Flavoprotein</keyword>
<protein>
    <submittedName>
        <fullName evidence="7">FAD-dependent oxidoreductase</fullName>
    </submittedName>
</protein>
<evidence type="ECO:0000313" key="7">
    <source>
        <dbReference type="EMBL" id="UJG41858.1"/>
    </source>
</evidence>
<dbReference type="InterPro" id="IPR008255">
    <property type="entry name" value="Pyr_nucl-diS_OxRdtase_2_AS"/>
</dbReference>
<dbReference type="Pfam" id="PF07992">
    <property type="entry name" value="Pyr_redox_2"/>
    <property type="match status" value="1"/>
</dbReference>
<dbReference type="SUPFAM" id="SSF51905">
    <property type="entry name" value="FAD/NAD(P)-binding domain"/>
    <property type="match status" value="1"/>
</dbReference>
<keyword evidence="4" id="KW-1015">Disulfide bond</keyword>
<dbReference type="PRINTS" id="PR00469">
    <property type="entry name" value="PNDRDTASEII"/>
</dbReference>
<evidence type="ECO:0000256" key="4">
    <source>
        <dbReference type="ARBA" id="ARBA00023157"/>
    </source>
</evidence>
<feature type="domain" description="FAD/NAD(P)-binding" evidence="6">
    <location>
        <begin position="18"/>
        <end position="291"/>
    </location>
</feature>
<keyword evidence="3" id="KW-0560">Oxidoreductase</keyword>
<evidence type="ECO:0000259" key="6">
    <source>
        <dbReference type="Pfam" id="PF07992"/>
    </source>
</evidence>
<sequence>MMLLTPDKEEESFEVKEYDVGIIGLGPAGLTSAIYTSRAGLSVVVIGRDYGGQMGLALEIENYPGFENISGMELTDRMKNQAEKFGAKIVFAEVDDIYRKEDKRFLIKTDMGEYLVKALILATGGRHRELNVPGEKEFIGRGVSYCATCDASFFKEKTVVVVGSGDAAATGTLALSDVGAKKIYWVSRSDYMKCEKIYLERAAQRDNIEILYKKQVSEIKGTNTVEEIVFNDGTTLKADGIFAEIGNIPNTELAVKLGVELEDNLIKIDDECRTNIEGVFAAGDVTSKIKNPLSRQVTTSVGLATIAAISTADYLQARYTIQE</sequence>
<reference evidence="7" key="1">
    <citation type="journal article" date="2022" name="Nat. Microbiol.">
        <title>Unique mobile elements and scalable gene flow at the prokaryote-eukaryote boundary revealed by circularized Asgard archaea genomes.</title>
        <authorList>
            <person name="Wu F."/>
            <person name="Speth D.R."/>
            <person name="Philosof A."/>
            <person name="Cremiere A."/>
            <person name="Narayanan A."/>
            <person name="Barco R.A."/>
            <person name="Connon S.A."/>
            <person name="Amend J.P."/>
            <person name="Antoshechkin I.A."/>
            <person name="Orphan V.J."/>
        </authorList>
    </citation>
    <scope>NUCLEOTIDE SEQUENCE</scope>
    <source>
        <strain evidence="7">PM71</strain>
    </source>
</reference>
<dbReference type="AlphaFoldDB" id="A0A9Y1BMM8"/>
<dbReference type="InterPro" id="IPR036188">
    <property type="entry name" value="FAD/NAD-bd_sf"/>
</dbReference>
<evidence type="ECO:0000256" key="1">
    <source>
        <dbReference type="ARBA" id="ARBA00022630"/>
    </source>
</evidence>
<dbReference type="Proteomes" id="UP001201020">
    <property type="component" value="Chromosome"/>
</dbReference>
<keyword evidence="5" id="KW-0676">Redox-active center</keyword>
<keyword evidence="2" id="KW-0274">FAD</keyword>
<dbReference type="Gene3D" id="3.50.50.60">
    <property type="entry name" value="FAD/NAD(P)-binding domain"/>
    <property type="match status" value="2"/>
</dbReference>
<dbReference type="EMBL" id="CP084166">
    <property type="protein sequence ID" value="UJG41858.1"/>
    <property type="molecule type" value="Genomic_DNA"/>
</dbReference>
<evidence type="ECO:0000256" key="5">
    <source>
        <dbReference type="ARBA" id="ARBA00023284"/>
    </source>
</evidence>
<dbReference type="PANTHER" id="PTHR48105">
    <property type="entry name" value="THIOREDOXIN REDUCTASE 1-RELATED-RELATED"/>
    <property type="match status" value="1"/>
</dbReference>
<dbReference type="InterPro" id="IPR050097">
    <property type="entry name" value="Ferredoxin-NADP_redctase_2"/>
</dbReference>
<dbReference type="InterPro" id="IPR023753">
    <property type="entry name" value="FAD/NAD-binding_dom"/>
</dbReference>
<organism evidence="7">
    <name type="scientific">Candidatus Heimdallarchaeum aukensis</name>
    <dbReference type="NCBI Taxonomy" id="2876573"/>
    <lineage>
        <taxon>Archaea</taxon>
        <taxon>Promethearchaeati</taxon>
        <taxon>Candidatus Heimdallarchaeota</taxon>
        <taxon>Candidatus Heimdallarchaeia (ex Rinke et al. 2021) (nom. nud.)</taxon>
        <taxon>Candidatus Heimdallarchaeales</taxon>
        <taxon>Candidatus Heimdallarchaeaceae</taxon>
        <taxon>Candidatus Heimdallarchaeum</taxon>
    </lineage>
</organism>